<evidence type="ECO:0000256" key="1">
    <source>
        <dbReference type="SAM" id="SignalP"/>
    </source>
</evidence>
<dbReference type="RefSeq" id="WP_013149241.1">
    <property type="nucleotide sequence ID" value="NC_014207.1"/>
</dbReference>
<sequence precursor="true">MKKTLYLILLLSVLAACRQHEPAVSLVAESQISTQVQLSNDAVVQAYRDKKSNIFVEGSGVVKKLLPEDDNGLRHQKFLVKISDEQTLLFAHNIDLTPAIPLAVGDTIQFRGEYVYNPKGGIVHWTHRDPQGKIEGGWIKHKGTTYN</sequence>
<evidence type="ECO:0000313" key="2">
    <source>
        <dbReference type="EMBL" id="ADI30934.1"/>
    </source>
</evidence>
<dbReference type="InterPro" id="IPR021856">
    <property type="entry name" value="DUF3465"/>
</dbReference>
<reference evidence="3" key="1">
    <citation type="submission" date="2010-05" db="EMBL/GenBank/DDBJ databases">
        <title>Complete sequence of Methylotenera sp. 301.</title>
        <authorList>
            <person name="Lucas S."/>
            <person name="Copeland A."/>
            <person name="Lapidus A."/>
            <person name="Cheng J.-F."/>
            <person name="Bruce D."/>
            <person name="Goodwin L."/>
            <person name="Pitluck S."/>
            <person name="Clum A."/>
            <person name="Land M."/>
            <person name="Hauser L."/>
            <person name="Kyrpides N."/>
            <person name="Ivanova N."/>
            <person name="Chistoservova L."/>
            <person name="Kalyuzhnaya M."/>
            <person name="Woyke T."/>
        </authorList>
    </citation>
    <scope>NUCLEOTIDE SEQUENCE [LARGE SCALE GENOMIC DNA]</scope>
    <source>
        <strain evidence="3">301</strain>
    </source>
</reference>
<organism evidence="2 3">
    <name type="scientific">Methylotenera versatilis (strain 301)</name>
    <dbReference type="NCBI Taxonomy" id="666681"/>
    <lineage>
        <taxon>Bacteria</taxon>
        <taxon>Pseudomonadati</taxon>
        <taxon>Pseudomonadota</taxon>
        <taxon>Betaproteobacteria</taxon>
        <taxon>Nitrosomonadales</taxon>
        <taxon>Methylophilaceae</taxon>
        <taxon>Methylotenera</taxon>
    </lineage>
</organism>
<feature type="signal peptide" evidence="1">
    <location>
        <begin position="1"/>
        <end position="18"/>
    </location>
</feature>
<dbReference type="PROSITE" id="PS51257">
    <property type="entry name" value="PROKAR_LIPOPROTEIN"/>
    <property type="match status" value="1"/>
</dbReference>
<evidence type="ECO:0008006" key="4">
    <source>
        <dbReference type="Google" id="ProtNLM"/>
    </source>
</evidence>
<dbReference type="eggNOG" id="COG1463">
    <property type="taxonomic scope" value="Bacteria"/>
</dbReference>
<dbReference type="OrthoDB" id="195616at2"/>
<dbReference type="EMBL" id="CP002056">
    <property type="protein sequence ID" value="ADI30934.1"/>
    <property type="molecule type" value="Genomic_DNA"/>
</dbReference>
<dbReference type="AlphaFoldDB" id="D7DND3"/>
<feature type="chain" id="PRO_5003094871" description="DUF3465 domain-containing protein" evidence="1">
    <location>
        <begin position="19"/>
        <end position="147"/>
    </location>
</feature>
<dbReference type="KEGG" id="meh:M301_2577"/>
<name>D7DND3_METV0</name>
<dbReference type="STRING" id="666681.M301_2577"/>
<reference evidence="2 3" key="2">
    <citation type="journal article" date="2011" name="J. Bacteriol.">
        <title>Genomes of three methylotrophs from a single niche uncover genetic and metabolic divergence of Methylophilaceae.</title>
        <authorList>
            <person name="Lapidus A."/>
            <person name="Clum A."/>
            <person name="Labutti K."/>
            <person name="Kaluzhnaya M.G."/>
            <person name="Lim S."/>
            <person name="Beck D.A."/>
            <person name="Glavina Del Rio T."/>
            <person name="Nolan M."/>
            <person name="Mavromatis K."/>
            <person name="Huntemann M."/>
            <person name="Lucas S."/>
            <person name="Lidstrom M.E."/>
            <person name="Ivanova N."/>
            <person name="Chistoserdova L."/>
        </authorList>
    </citation>
    <scope>NUCLEOTIDE SEQUENCE [LARGE SCALE GENOMIC DNA]</scope>
    <source>
        <strain evidence="2 3">301</strain>
    </source>
</reference>
<evidence type="ECO:0000313" key="3">
    <source>
        <dbReference type="Proteomes" id="UP000000383"/>
    </source>
</evidence>
<gene>
    <name evidence="2" type="ordered locus">M301_2577</name>
</gene>
<keyword evidence="1" id="KW-0732">Signal</keyword>
<protein>
    <recommendedName>
        <fullName evidence="4">DUF3465 domain-containing protein</fullName>
    </recommendedName>
</protein>
<proteinExistence type="predicted"/>
<dbReference type="Pfam" id="PF11948">
    <property type="entry name" value="DUF3465"/>
    <property type="match status" value="1"/>
</dbReference>
<accession>D7DND3</accession>
<keyword evidence="3" id="KW-1185">Reference proteome</keyword>
<dbReference type="Proteomes" id="UP000000383">
    <property type="component" value="Chromosome"/>
</dbReference>
<dbReference type="HOGENOM" id="CLU_106707_3_0_4"/>